<evidence type="ECO:0008006" key="4">
    <source>
        <dbReference type="Google" id="ProtNLM"/>
    </source>
</evidence>
<dbReference type="RefSeq" id="WP_073363921.1">
    <property type="nucleotide sequence ID" value="NZ_FQVQ01000012.1"/>
</dbReference>
<dbReference type="OrthoDB" id="1253476at2"/>
<dbReference type="Proteomes" id="UP000184147">
    <property type="component" value="Unassembled WGS sequence"/>
</dbReference>
<dbReference type="STRING" id="1124188.SAMN05444377_11214"/>
<keyword evidence="3" id="KW-1185">Reference proteome</keyword>
<gene>
    <name evidence="2" type="ORF">SAMN05444377_11214</name>
</gene>
<name>A0A1M5CIG1_9FLAO</name>
<keyword evidence="1" id="KW-0812">Transmembrane</keyword>
<sequence>MLVFIKQLYYFIQIGVILVLWVRFFKTSRALQWLTIYATTMGVIETLNKGLSSLGIHNLFLSHFYFTFQFLLLSGFYYTVLEKAKQRRWIQIMVPVMLLLNAVPYAIDPQLFHDFNPVEIYLLSMPIVIYATLHLYQMLDGDKTFYYFTLGVVLYVMGSAALFLAHFLMVKIAYDFPFWLISGFNLFLYTVFQIFMAYQVYQLYKSNYGTYVE</sequence>
<accession>A0A1M5CIG1</accession>
<keyword evidence="1" id="KW-0472">Membrane</keyword>
<dbReference type="EMBL" id="FQVQ01000012">
    <property type="protein sequence ID" value="SHF54518.1"/>
    <property type="molecule type" value="Genomic_DNA"/>
</dbReference>
<reference evidence="2 3" key="1">
    <citation type="submission" date="2016-11" db="EMBL/GenBank/DDBJ databases">
        <authorList>
            <person name="Jaros S."/>
            <person name="Januszkiewicz K."/>
            <person name="Wedrychowicz H."/>
        </authorList>
    </citation>
    <scope>NUCLEOTIDE SEQUENCE [LARGE SCALE GENOMIC DNA]</scope>
    <source>
        <strain evidence="2 3">DSM 25660</strain>
    </source>
</reference>
<feature type="transmembrane region" description="Helical" evidence="1">
    <location>
        <begin position="7"/>
        <end position="24"/>
    </location>
</feature>
<evidence type="ECO:0000256" key="1">
    <source>
        <dbReference type="SAM" id="Phobius"/>
    </source>
</evidence>
<feature type="transmembrane region" description="Helical" evidence="1">
    <location>
        <begin position="120"/>
        <end position="139"/>
    </location>
</feature>
<proteinExistence type="predicted"/>
<keyword evidence="1" id="KW-1133">Transmembrane helix</keyword>
<feature type="transmembrane region" description="Helical" evidence="1">
    <location>
        <begin position="176"/>
        <end position="198"/>
    </location>
</feature>
<evidence type="ECO:0000313" key="3">
    <source>
        <dbReference type="Proteomes" id="UP000184147"/>
    </source>
</evidence>
<evidence type="ECO:0000313" key="2">
    <source>
        <dbReference type="EMBL" id="SHF54518.1"/>
    </source>
</evidence>
<feature type="transmembrane region" description="Helical" evidence="1">
    <location>
        <begin position="59"/>
        <end position="77"/>
    </location>
</feature>
<feature type="transmembrane region" description="Helical" evidence="1">
    <location>
        <begin position="89"/>
        <end position="108"/>
    </location>
</feature>
<organism evidence="2 3">
    <name type="scientific">Flavobacterium fontis</name>
    <dbReference type="NCBI Taxonomy" id="1124188"/>
    <lineage>
        <taxon>Bacteria</taxon>
        <taxon>Pseudomonadati</taxon>
        <taxon>Bacteroidota</taxon>
        <taxon>Flavobacteriia</taxon>
        <taxon>Flavobacteriales</taxon>
        <taxon>Flavobacteriaceae</taxon>
        <taxon>Flavobacterium</taxon>
    </lineage>
</organism>
<feature type="transmembrane region" description="Helical" evidence="1">
    <location>
        <begin position="145"/>
        <end position="169"/>
    </location>
</feature>
<protein>
    <recommendedName>
        <fullName evidence="4">YhhN-like protein</fullName>
    </recommendedName>
</protein>
<dbReference type="AlphaFoldDB" id="A0A1M5CIG1"/>